<evidence type="ECO:0000256" key="2">
    <source>
        <dbReference type="ARBA" id="ARBA00006946"/>
    </source>
</evidence>
<dbReference type="AlphaFoldDB" id="A0A077ZEY9"/>
<comment type="subcellular location">
    <subcellularLocation>
        <location evidence="1">Cytoplasm</location>
        <location evidence="1">Cytoskeleton</location>
    </subcellularLocation>
</comment>
<evidence type="ECO:0000259" key="9">
    <source>
        <dbReference type="Pfam" id="PF19047"/>
    </source>
</evidence>
<dbReference type="GO" id="GO:0030705">
    <property type="term" value="P:cytoskeleton-dependent intracellular transport"/>
    <property type="evidence" value="ECO:0007669"/>
    <property type="project" value="InterPro"/>
</dbReference>
<dbReference type="InterPro" id="IPR036872">
    <property type="entry name" value="CH_dom_sf"/>
</dbReference>
<gene>
    <name evidence="10" type="ORF">TTRE_0000725501</name>
</gene>
<reference evidence="10" key="2">
    <citation type="submission" date="2014-03" db="EMBL/GenBank/DDBJ databases">
        <title>The whipworm genome and dual-species transcriptomics of an intimate host-pathogen interaction.</title>
        <authorList>
            <person name="Foth B.J."/>
            <person name="Tsai I.J."/>
            <person name="Reid A.J."/>
            <person name="Bancroft A.J."/>
            <person name="Nichol S."/>
            <person name="Tracey A."/>
            <person name="Holroyd N."/>
            <person name="Cotton J.A."/>
            <person name="Stanley E.J."/>
            <person name="Zarowiecki M."/>
            <person name="Liu J.Z."/>
            <person name="Huckvale T."/>
            <person name="Cooper P.J."/>
            <person name="Grencis R.K."/>
            <person name="Berriman M."/>
        </authorList>
    </citation>
    <scope>NUCLEOTIDE SEQUENCE [LARGE SCALE GENOMIC DNA]</scope>
</reference>
<feature type="coiled-coil region" evidence="7">
    <location>
        <begin position="598"/>
        <end position="632"/>
    </location>
</feature>
<dbReference type="GO" id="GO:0008017">
    <property type="term" value="F:microtubule binding"/>
    <property type="evidence" value="ECO:0007669"/>
    <property type="project" value="InterPro"/>
</dbReference>
<dbReference type="Gene3D" id="1.10.418.10">
    <property type="entry name" value="Calponin-like domain"/>
    <property type="match status" value="1"/>
</dbReference>
<feature type="coiled-coil region" evidence="7">
    <location>
        <begin position="218"/>
        <end position="441"/>
    </location>
</feature>
<feature type="domain" description="Hook C-terminal" evidence="8">
    <location>
        <begin position="210"/>
        <end position="501"/>
    </location>
</feature>
<evidence type="ECO:0000313" key="10">
    <source>
        <dbReference type="EMBL" id="CDW58926.1"/>
    </source>
</evidence>
<dbReference type="PANTHER" id="PTHR18947:SF39">
    <property type="entry name" value="PROTEIN HOOK"/>
    <property type="match status" value="1"/>
</dbReference>
<proteinExistence type="inferred from homology"/>
<dbReference type="STRING" id="36087.A0A077ZEY9"/>
<dbReference type="OrthoDB" id="2159131at2759"/>
<sequence>MDMEDVFQCLCKWIAFVKQSPSPVSLDSLVTGHAFAEVLHIIDPSYFDENWRDSIKAAVNSSSYWRIKAFALRRLMKALLKYNAEVCNNPVTGRIIPDVTLIARDNSLPELVKFMQLLVASAVHGPKGKEMIEAILTLEESIQQTIMLSIKELETSKGKCEPITPDEEVGPATASRFRQQYERVFKFSQKQVMFEELNDALQSHENIAAHCVHLETQLADCTAEKQSLLSKIASLTQQLQASSLSFEELKKESSAKAAQLSATVKTLEMEMAKSENSRDMLSYELEQLQKELWDYQMRGASKSEDQSRKAKDEIDELRAKAADADTLSEQVVTLKKKLEVVGDLRSEIKVLEEKNASLVAQLVQSEEEQRKSAGRKVQLETLKMKLQQAESKAEEEARKGVQFELELRKLTEKEAEMTQERDRLMQERKTLQDNVDELQCLLLETANSSGVAQNSLDVASPGADMDTVMALVADAPVEIKQKLLRLYQENRLLRSRLTSEKESTSDNEISQNILADERLTPASNVATRSTTVLSDETEVEMLRSQVEKLTTELESKDEQIKQDKKAYYDNLEKARQVIYALNTAVKCGADTNYTISDIEAMKASIAQKERMIEDLQESLNRTKIMYEQEERLITTAFHELVSSNAWQLHRKAGEERMAIAFGEEPPTFLNQQRQLSMTKPKAAGDTYANHNYSLTFYGTPPPT</sequence>
<dbReference type="Pfam" id="PF19047">
    <property type="entry name" value="HOOK_N"/>
    <property type="match status" value="1"/>
</dbReference>
<comment type="similarity">
    <text evidence="2">Belongs to the hook family.</text>
</comment>
<evidence type="ECO:0000256" key="5">
    <source>
        <dbReference type="ARBA" id="ARBA00023054"/>
    </source>
</evidence>
<evidence type="ECO:0000256" key="3">
    <source>
        <dbReference type="ARBA" id="ARBA00022490"/>
    </source>
</evidence>
<feature type="domain" description="Hook C-terminal" evidence="8">
    <location>
        <begin position="517"/>
        <end position="677"/>
    </location>
</feature>
<feature type="coiled-coil region" evidence="7">
    <location>
        <begin position="539"/>
        <end position="566"/>
    </location>
</feature>
<dbReference type="CDD" id="cd22211">
    <property type="entry name" value="HkD_SF"/>
    <property type="match status" value="1"/>
</dbReference>
<dbReference type="SUPFAM" id="SSF116907">
    <property type="entry name" value="Hook domain"/>
    <property type="match status" value="1"/>
</dbReference>
<evidence type="ECO:0000259" key="8">
    <source>
        <dbReference type="Pfam" id="PF05622"/>
    </source>
</evidence>
<dbReference type="InterPro" id="IPR043936">
    <property type="entry name" value="HOOK_N"/>
</dbReference>
<dbReference type="GO" id="GO:0051959">
    <property type="term" value="F:dynein light intermediate chain binding"/>
    <property type="evidence" value="ECO:0007669"/>
    <property type="project" value="TreeGrafter"/>
</dbReference>
<keyword evidence="5 7" id="KW-0175">Coiled coil</keyword>
<feature type="domain" description="HOOK N-terminal" evidence="9">
    <location>
        <begin position="7"/>
        <end position="152"/>
    </location>
</feature>
<evidence type="ECO:0000313" key="11">
    <source>
        <dbReference type="Proteomes" id="UP000030665"/>
    </source>
</evidence>
<accession>A0A077ZEY9</accession>
<keyword evidence="11" id="KW-1185">Reference proteome</keyword>
<dbReference type="GO" id="GO:0031122">
    <property type="term" value="P:cytoplasmic microtubule organization"/>
    <property type="evidence" value="ECO:0007669"/>
    <property type="project" value="InterPro"/>
</dbReference>
<dbReference type="GO" id="GO:0005874">
    <property type="term" value="C:microtubule"/>
    <property type="evidence" value="ECO:0007669"/>
    <property type="project" value="UniProtKB-KW"/>
</dbReference>
<reference evidence="10" key="1">
    <citation type="submission" date="2014-01" db="EMBL/GenBank/DDBJ databases">
        <authorList>
            <person name="Aslett M."/>
        </authorList>
    </citation>
    <scope>NUCLEOTIDE SEQUENCE</scope>
</reference>
<dbReference type="Pfam" id="PF05622">
    <property type="entry name" value="HOOK"/>
    <property type="match status" value="2"/>
</dbReference>
<keyword evidence="4" id="KW-0493">Microtubule</keyword>
<organism evidence="10 11">
    <name type="scientific">Trichuris trichiura</name>
    <name type="common">Whipworm</name>
    <name type="synonym">Trichocephalus trichiurus</name>
    <dbReference type="NCBI Taxonomy" id="36087"/>
    <lineage>
        <taxon>Eukaryota</taxon>
        <taxon>Metazoa</taxon>
        <taxon>Ecdysozoa</taxon>
        <taxon>Nematoda</taxon>
        <taxon>Enoplea</taxon>
        <taxon>Dorylaimia</taxon>
        <taxon>Trichinellida</taxon>
        <taxon>Trichuridae</taxon>
        <taxon>Trichuris</taxon>
    </lineage>
</organism>
<evidence type="ECO:0000256" key="7">
    <source>
        <dbReference type="SAM" id="Coils"/>
    </source>
</evidence>
<dbReference type="GO" id="GO:0005813">
    <property type="term" value="C:centrosome"/>
    <property type="evidence" value="ECO:0007669"/>
    <property type="project" value="TreeGrafter"/>
</dbReference>
<evidence type="ECO:0000256" key="1">
    <source>
        <dbReference type="ARBA" id="ARBA00004245"/>
    </source>
</evidence>
<dbReference type="PANTHER" id="PTHR18947">
    <property type="entry name" value="HOOK PROTEINS"/>
    <property type="match status" value="1"/>
</dbReference>
<dbReference type="GO" id="GO:0005737">
    <property type="term" value="C:cytoplasm"/>
    <property type="evidence" value="ECO:0007669"/>
    <property type="project" value="TreeGrafter"/>
</dbReference>
<evidence type="ECO:0000256" key="6">
    <source>
        <dbReference type="ARBA" id="ARBA00023212"/>
    </source>
</evidence>
<keyword evidence="3" id="KW-0963">Cytoplasm</keyword>
<dbReference type="Proteomes" id="UP000030665">
    <property type="component" value="Unassembled WGS sequence"/>
</dbReference>
<dbReference type="EMBL" id="HG806453">
    <property type="protein sequence ID" value="CDW58926.1"/>
    <property type="molecule type" value="Genomic_DNA"/>
</dbReference>
<keyword evidence="6" id="KW-0206">Cytoskeleton</keyword>
<name>A0A077ZEY9_TRITR</name>
<evidence type="ECO:0000256" key="4">
    <source>
        <dbReference type="ARBA" id="ARBA00022701"/>
    </source>
</evidence>
<dbReference type="InterPro" id="IPR008636">
    <property type="entry name" value="Hook_C"/>
</dbReference>
<protein>
    <submittedName>
        <fullName evidence="10">HOOK domain containing protein</fullName>
    </submittedName>
</protein>